<feature type="binding site" evidence="6">
    <location>
        <position position="232"/>
    </location>
    <ligand>
        <name>a divalent metal cation</name>
        <dbReference type="ChEBI" id="CHEBI:60240"/>
        <label>2</label>
        <note>catalytic</note>
    </ligand>
</feature>
<evidence type="ECO:0000259" key="8">
    <source>
        <dbReference type="Pfam" id="PF00557"/>
    </source>
</evidence>
<reference evidence="9 10" key="1">
    <citation type="submission" date="2018-06" db="EMBL/GenBank/DDBJ databases">
        <authorList>
            <consortium name="Pathogen Informatics"/>
            <person name="Doyle S."/>
        </authorList>
    </citation>
    <scope>NUCLEOTIDE SEQUENCE [LARGE SCALE GENOMIC DNA]</scope>
    <source>
        <strain evidence="9 10">NCTC11190</strain>
    </source>
</reference>
<evidence type="ECO:0000256" key="3">
    <source>
        <dbReference type="ARBA" id="ARBA00022670"/>
    </source>
</evidence>
<dbReference type="RefSeq" id="WP_027290521.1">
    <property type="nucleotide sequence ID" value="NZ_CANTWR010000009.1"/>
</dbReference>
<dbReference type="InterPro" id="IPR036005">
    <property type="entry name" value="Creatinase/aminopeptidase-like"/>
</dbReference>
<keyword evidence="2 6" id="KW-0031">Aminopeptidase</keyword>
<keyword evidence="3 6" id="KW-0645">Protease</keyword>
<dbReference type="InterPro" id="IPR001714">
    <property type="entry name" value="Pept_M24_MAP"/>
</dbReference>
<feature type="binding site" evidence="6">
    <location>
        <position position="105"/>
    </location>
    <ligand>
        <name>a divalent metal cation</name>
        <dbReference type="ChEBI" id="CHEBI:60240"/>
        <label>1</label>
    </ligand>
</feature>
<comment type="similarity">
    <text evidence="6">Belongs to the peptidase M24A family. Methionine aminopeptidase type 1 subfamily.</text>
</comment>
<dbReference type="EC" id="3.4.11.18" evidence="6 7"/>
<dbReference type="CDD" id="cd01086">
    <property type="entry name" value="MetAP1"/>
    <property type="match status" value="1"/>
</dbReference>
<keyword evidence="4 6" id="KW-0479">Metal-binding</keyword>
<comment type="subunit">
    <text evidence="6">Monomer.</text>
</comment>
<dbReference type="GO" id="GO:0006508">
    <property type="term" value="P:proteolysis"/>
    <property type="evidence" value="ECO:0007669"/>
    <property type="project" value="UniProtKB-KW"/>
</dbReference>
<dbReference type="SUPFAM" id="SSF55920">
    <property type="entry name" value="Creatinase/aminopeptidase"/>
    <property type="match status" value="1"/>
</dbReference>
<dbReference type="OrthoDB" id="9802055at2"/>
<organism evidence="9 10">
    <name type="scientific">Rikenella microfusus</name>
    <dbReference type="NCBI Taxonomy" id="28139"/>
    <lineage>
        <taxon>Bacteria</taxon>
        <taxon>Pseudomonadati</taxon>
        <taxon>Bacteroidota</taxon>
        <taxon>Bacteroidia</taxon>
        <taxon>Bacteroidales</taxon>
        <taxon>Rikenellaceae</taxon>
        <taxon>Rikenella</taxon>
    </lineage>
</organism>
<comment type="cofactor">
    <cofactor evidence="6">
        <name>Co(2+)</name>
        <dbReference type="ChEBI" id="CHEBI:48828"/>
    </cofactor>
    <cofactor evidence="6">
        <name>Zn(2+)</name>
        <dbReference type="ChEBI" id="CHEBI:29105"/>
    </cofactor>
    <cofactor evidence="6">
        <name>Mn(2+)</name>
        <dbReference type="ChEBI" id="CHEBI:29035"/>
    </cofactor>
    <cofactor evidence="6">
        <name>Fe(2+)</name>
        <dbReference type="ChEBI" id="CHEBI:29033"/>
    </cofactor>
    <text evidence="6">Binds 2 divalent metal cations per subunit. Has a high-affinity and a low affinity metal-binding site. The true nature of the physiological cofactor is under debate. The enzyme is active with cobalt, zinc, manganese or divalent iron ions. Most likely, methionine aminopeptidases function as mononuclear Fe(2+)-metalloproteases under physiological conditions, and the catalytically relevant metal-binding site has been assigned to the histidine-containing high-affinity site.</text>
</comment>
<dbReference type="PANTHER" id="PTHR43330:SF27">
    <property type="entry name" value="METHIONINE AMINOPEPTIDASE"/>
    <property type="match status" value="1"/>
</dbReference>
<feature type="binding site" evidence="6">
    <location>
        <position position="77"/>
    </location>
    <ligand>
        <name>substrate</name>
    </ligand>
</feature>
<feature type="binding site" evidence="6">
    <location>
        <position position="175"/>
    </location>
    <ligand>
        <name>substrate</name>
    </ligand>
</feature>
<keyword evidence="10" id="KW-1185">Reference proteome</keyword>
<dbReference type="STRING" id="880526.GCA_000427365_00746"/>
<feature type="binding site" evidence="6">
    <location>
        <position position="105"/>
    </location>
    <ligand>
        <name>a divalent metal cation</name>
        <dbReference type="ChEBI" id="CHEBI:60240"/>
        <label>2</label>
        <note>catalytic</note>
    </ligand>
</feature>
<dbReference type="AlphaFoldDB" id="A0A379MS94"/>
<evidence type="ECO:0000313" key="10">
    <source>
        <dbReference type="Proteomes" id="UP000255233"/>
    </source>
</evidence>
<evidence type="ECO:0000256" key="5">
    <source>
        <dbReference type="ARBA" id="ARBA00022801"/>
    </source>
</evidence>
<dbReference type="InterPro" id="IPR002467">
    <property type="entry name" value="Pept_M24A_MAP1"/>
</dbReference>
<dbReference type="Proteomes" id="UP000255233">
    <property type="component" value="Unassembled WGS sequence"/>
</dbReference>
<gene>
    <name evidence="9" type="primary">map_2</name>
    <name evidence="6" type="synonym">map</name>
    <name evidence="9" type="ORF">NCTC11190_00700</name>
</gene>
<dbReference type="Pfam" id="PF00557">
    <property type="entry name" value="Peptidase_M24"/>
    <property type="match status" value="1"/>
</dbReference>
<evidence type="ECO:0000256" key="1">
    <source>
        <dbReference type="ARBA" id="ARBA00002521"/>
    </source>
</evidence>
<comment type="catalytic activity">
    <reaction evidence="6 7">
        <text>Release of N-terminal amino acids, preferentially methionine, from peptides and arylamides.</text>
        <dbReference type="EC" id="3.4.11.18"/>
    </reaction>
</comment>
<dbReference type="HAMAP" id="MF_01974">
    <property type="entry name" value="MetAP_1"/>
    <property type="match status" value="1"/>
</dbReference>
<evidence type="ECO:0000256" key="7">
    <source>
        <dbReference type="RuleBase" id="RU003653"/>
    </source>
</evidence>
<feature type="binding site" evidence="6">
    <location>
        <position position="168"/>
    </location>
    <ligand>
        <name>a divalent metal cation</name>
        <dbReference type="ChEBI" id="CHEBI:60240"/>
        <label>2</label>
        <note>catalytic</note>
    </ligand>
</feature>
<evidence type="ECO:0000256" key="2">
    <source>
        <dbReference type="ARBA" id="ARBA00022438"/>
    </source>
</evidence>
<dbReference type="GO" id="GO:0004239">
    <property type="term" value="F:initiator methionyl aminopeptidase activity"/>
    <property type="evidence" value="ECO:0007669"/>
    <property type="project" value="UniProtKB-UniRule"/>
</dbReference>
<feature type="domain" description="Peptidase M24" evidence="8">
    <location>
        <begin position="11"/>
        <end position="238"/>
    </location>
</feature>
<dbReference type="InterPro" id="IPR000994">
    <property type="entry name" value="Pept_M24"/>
</dbReference>
<evidence type="ECO:0000256" key="6">
    <source>
        <dbReference type="HAMAP-Rule" id="MF_01974"/>
    </source>
</evidence>
<keyword evidence="5 6" id="KW-0378">Hydrolase</keyword>
<dbReference type="Gene3D" id="3.90.230.10">
    <property type="entry name" value="Creatinase/methionine aminopeptidase superfamily"/>
    <property type="match status" value="1"/>
</dbReference>
<dbReference type="GO" id="GO:0005829">
    <property type="term" value="C:cytosol"/>
    <property type="evidence" value="ECO:0007669"/>
    <property type="project" value="TreeGrafter"/>
</dbReference>
<feature type="binding site" evidence="6">
    <location>
        <position position="201"/>
    </location>
    <ligand>
        <name>a divalent metal cation</name>
        <dbReference type="ChEBI" id="CHEBI:60240"/>
        <label>2</label>
        <note>catalytic</note>
    </ligand>
</feature>
<feature type="binding site" evidence="6">
    <location>
        <position position="232"/>
    </location>
    <ligand>
        <name>a divalent metal cation</name>
        <dbReference type="ChEBI" id="CHEBI:60240"/>
        <label>1</label>
    </ligand>
</feature>
<sequence>MIYLKTKEEIELLRQSNRLVSRTLALVGRNIRPGVTTAELDSLAEEYIRSHGAVPNFKGYGGFPATLCMSVNEQIVHGIPSGYALREGDILSVDCGAFMNGFHGDSAYTFAVGEVAPRTRELLDVTKEALYRGVAQARVGNRIGDISHAVQEYAQSHGMTVVREMVGHGLGRSLHEEPQVPNYGKRGSGPQLKAGMVLCIEPMINLGTRNVIFEKDGWTVRTADRKPSAHFEFAVAITDEGPDVLTTFEYIEKGLPID</sequence>
<protein>
    <recommendedName>
        <fullName evidence="6 7">Methionine aminopeptidase</fullName>
        <shortName evidence="6">MAP</shortName>
        <shortName evidence="6">MetAP</shortName>
        <ecNumber evidence="6 7">3.4.11.18</ecNumber>
    </recommendedName>
    <alternativeName>
        <fullName evidence="6">Peptidase M</fullName>
    </alternativeName>
</protein>
<dbReference type="PRINTS" id="PR00599">
    <property type="entry name" value="MAPEPTIDASE"/>
</dbReference>
<proteinExistence type="inferred from homology"/>
<comment type="function">
    <text evidence="1 6">Removes the N-terminal methionine from nascent proteins. The N-terminal methionine is often cleaved when the second residue in the primary sequence is small and uncharged (Met-Ala-, Cys, Gly, Pro, Ser, Thr, or Val). Requires deformylation of the N(alpha)-formylated initiator methionine before it can be hydrolyzed.</text>
</comment>
<dbReference type="PANTHER" id="PTHR43330">
    <property type="entry name" value="METHIONINE AMINOPEPTIDASE"/>
    <property type="match status" value="1"/>
</dbReference>
<feature type="binding site" evidence="6">
    <location>
        <position position="94"/>
    </location>
    <ligand>
        <name>a divalent metal cation</name>
        <dbReference type="ChEBI" id="CHEBI:60240"/>
        <label>1</label>
    </ligand>
</feature>
<dbReference type="PROSITE" id="PS00680">
    <property type="entry name" value="MAP_1"/>
    <property type="match status" value="1"/>
</dbReference>
<dbReference type="EMBL" id="UGVL01000001">
    <property type="protein sequence ID" value="SUE33492.1"/>
    <property type="molecule type" value="Genomic_DNA"/>
</dbReference>
<evidence type="ECO:0000256" key="4">
    <source>
        <dbReference type="ARBA" id="ARBA00022723"/>
    </source>
</evidence>
<dbReference type="GO" id="GO:0046872">
    <property type="term" value="F:metal ion binding"/>
    <property type="evidence" value="ECO:0007669"/>
    <property type="project" value="UniProtKB-UniRule"/>
</dbReference>
<name>A0A379MS94_9BACT</name>
<dbReference type="NCBIfam" id="TIGR00500">
    <property type="entry name" value="met_pdase_I"/>
    <property type="match status" value="1"/>
</dbReference>
<dbReference type="GO" id="GO:0070006">
    <property type="term" value="F:metalloaminopeptidase activity"/>
    <property type="evidence" value="ECO:0007669"/>
    <property type="project" value="UniProtKB-UniRule"/>
</dbReference>
<accession>A0A379MS94</accession>
<evidence type="ECO:0000313" key="9">
    <source>
        <dbReference type="EMBL" id="SUE33492.1"/>
    </source>
</evidence>